<feature type="transmembrane region" description="Helical" evidence="1">
    <location>
        <begin position="54"/>
        <end position="74"/>
    </location>
</feature>
<dbReference type="EMBL" id="HBUF01611846">
    <property type="protein sequence ID" value="CAG6778911.1"/>
    <property type="molecule type" value="Transcribed_RNA"/>
</dbReference>
<accession>A0A8D9B856</accession>
<name>A0A8D9B856_9HEMI</name>
<dbReference type="EMBL" id="HBUF01611844">
    <property type="protein sequence ID" value="CAG6778901.1"/>
    <property type="molecule type" value="Transcribed_RNA"/>
</dbReference>
<organism evidence="2">
    <name type="scientific">Cacopsylla melanoneura</name>
    <dbReference type="NCBI Taxonomy" id="428564"/>
    <lineage>
        <taxon>Eukaryota</taxon>
        <taxon>Metazoa</taxon>
        <taxon>Ecdysozoa</taxon>
        <taxon>Arthropoda</taxon>
        <taxon>Hexapoda</taxon>
        <taxon>Insecta</taxon>
        <taxon>Pterygota</taxon>
        <taxon>Neoptera</taxon>
        <taxon>Paraneoptera</taxon>
        <taxon>Hemiptera</taxon>
        <taxon>Sternorrhyncha</taxon>
        <taxon>Psylloidea</taxon>
        <taxon>Psyllidae</taxon>
        <taxon>Psyllinae</taxon>
        <taxon>Cacopsylla</taxon>
    </lineage>
</organism>
<dbReference type="AlphaFoldDB" id="A0A8D9B856"/>
<protein>
    <submittedName>
        <fullName evidence="2">Uncharacterized protein</fullName>
    </submittedName>
</protein>
<proteinExistence type="predicted"/>
<dbReference type="EMBL" id="HBUF01069580">
    <property type="protein sequence ID" value="CAG6629045.1"/>
    <property type="molecule type" value="Transcribed_RNA"/>
</dbReference>
<dbReference type="EMBL" id="HBUF01611845">
    <property type="protein sequence ID" value="CAG6778906.1"/>
    <property type="molecule type" value="Transcribed_RNA"/>
</dbReference>
<keyword evidence="1" id="KW-0812">Transmembrane</keyword>
<sequence length="117" mass="13121">MYGNATCPPLARNLATLHSSVTALHHRQTPPLILSRQCRPLGVVEALIRVWRRLAVVVLVQSLWCSLVVAVRVLMHRVSNEMHLVKRPLPGSRVRFPACGEKRRTLPPLPALVLPIF</sequence>
<evidence type="ECO:0000256" key="1">
    <source>
        <dbReference type="SAM" id="Phobius"/>
    </source>
</evidence>
<evidence type="ECO:0000313" key="2">
    <source>
        <dbReference type="EMBL" id="CAG6778906.1"/>
    </source>
</evidence>
<reference evidence="2" key="1">
    <citation type="submission" date="2021-05" db="EMBL/GenBank/DDBJ databases">
        <authorList>
            <person name="Alioto T."/>
            <person name="Alioto T."/>
            <person name="Gomez Garrido J."/>
        </authorList>
    </citation>
    <scope>NUCLEOTIDE SEQUENCE</scope>
</reference>
<keyword evidence="1" id="KW-0472">Membrane</keyword>
<dbReference type="EMBL" id="HBUF01069581">
    <property type="protein sequence ID" value="CAG6629048.1"/>
    <property type="molecule type" value="Transcribed_RNA"/>
</dbReference>
<keyword evidence="1" id="KW-1133">Transmembrane helix</keyword>